<dbReference type="InterPro" id="IPR045990">
    <property type="entry name" value="DUF5946"/>
</dbReference>
<accession>A0A543EVF1</accession>
<comment type="caution">
    <text evidence="1">The sequence shown here is derived from an EMBL/GenBank/DDBJ whole genome shotgun (WGS) entry which is preliminary data.</text>
</comment>
<reference evidence="1 2" key="1">
    <citation type="submission" date="2019-06" db="EMBL/GenBank/DDBJ databases">
        <title>Sequencing the genomes of 1000 actinobacteria strains.</title>
        <authorList>
            <person name="Klenk H.-P."/>
        </authorList>
    </citation>
    <scope>NUCLEOTIDE SEQUENCE [LARGE SCALE GENOMIC DNA]</scope>
    <source>
        <strain evidence="1 2">DSM 103495</strain>
    </source>
</reference>
<sequence length="142" mass="15798">MLPESGDCWQRVGELLEVEQRVLDGGEGALRAHYFSIATYQLQHPSRMSRVAAELLRSGVARMLADPVPIAQLRREVRRETRGVKVAGTPGDRSEVDPRWPTEWAVVAVDVLGRPDSEYVVAVREWAAVTIAALDAVVPRRE</sequence>
<name>A0A543EVF1_9NOCA</name>
<protein>
    <submittedName>
        <fullName evidence="1">Uncharacterized protein</fullName>
    </submittedName>
</protein>
<proteinExistence type="predicted"/>
<organism evidence="1 2">
    <name type="scientific">Nocardia bhagyanarayanae</name>
    <dbReference type="NCBI Taxonomy" id="1215925"/>
    <lineage>
        <taxon>Bacteria</taxon>
        <taxon>Bacillati</taxon>
        <taxon>Actinomycetota</taxon>
        <taxon>Actinomycetes</taxon>
        <taxon>Mycobacteriales</taxon>
        <taxon>Nocardiaceae</taxon>
        <taxon>Nocardia</taxon>
    </lineage>
</organism>
<evidence type="ECO:0000313" key="1">
    <source>
        <dbReference type="EMBL" id="TQM25550.1"/>
    </source>
</evidence>
<dbReference type="Proteomes" id="UP000316331">
    <property type="component" value="Unassembled WGS sequence"/>
</dbReference>
<evidence type="ECO:0000313" key="2">
    <source>
        <dbReference type="Proteomes" id="UP000316331"/>
    </source>
</evidence>
<dbReference type="Pfam" id="PF19371">
    <property type="entry name" value="DUF5946"/>
    <property type="match status" value="1"/>
</dbReference>
<gene>
    <name evidence="1" type="ORF">FB390_5707</name>
</gene>
<dbReference type="AlphaFoldDB" id="A0A543EVF1"/>
<dbReference type="EMBL" id="VFPG01000002">
    <property type="protein sequence ID" value="TQM25550.1"/>
    <property type="molecule type" value="Genomic_DNA"/>
</dbReference>
<keyword evidence="2" id="KW-1185">Reference proteome</keyword>